<comment type="caution">
    <text evidence="2">The sequence shown here is derived from an EMBL/GenBank/DDBJ whole genome shotgun (WGS) entry which is preliminary data.</text>
</comment>
<name>A0AAE3JF56_9FIRM</name>
<evidence type="ECO:0000259" key="1">
    <source>
        <dbReference type="Pfam" id="PF07728"/>
    </source>
</evidence>
<gene>
    <name evidence="2" type="ORF">LKD81_00200</name>
</gene>
<sequence>MDIISNLPEWIQKDLEDFRREHTVDDAMQYRLAEPQIPYFGDEVLTMAIAALLQGENILLSGSKATGKNILAENLAYLFGRPLYNISFHVNTDASSLIGTDTFKDQEVQLRHGPVYQCALYGGFGVLDEINMAKNEAAAVLHAVLDQRRILEVPGYDKVSLDPAARFIATMNYGYAGTKELNEALVSRFLVIDMPEPDKETLERIIRYRFPDIRPEALVQFVGLFLDLQKKAANGEITTKVLDLRGMLSALGTIRAGLAPELAVRMGITNKTFDLFEKELVNDVVMTRLPASWTREDIFA</sequence>
<protein>
    <submittedName>
        <fullName evidence="2">MoxR family ATPase</fullName>
    </submittedName>
</protein>
<dbReference type="EMBL" id="JAJEQR010000001">
    <property type="protein sequence ID" value="MCC2229421.1"/>
    <property type="molecule type" value="Genomic_DNA"/>
</dbReference>
<accession>A0AAE3JF56</accession>
<dbReference type="PANTHER" id="PTHR42759:SF1">
    <property type="entry name" value="MAGNESIUM-CHELATASE SUBUNIT CHLD"/>
    <property type="match status" value="1"/>
</dbReference>
<reference evidence="2" key="1">
    <citation type="submission" date="2021-10" db="EMBL/GenBank/DDBJ databases">
        <title>Anaerobic single-cell dispensing facilitates the cultivation of human gut bacteria.</title>
        <authorList>
            <person name="Afrizal A."/>
        </authorList>
    </citation>
    <scope>NUCLEOTIDE SEQUENCE</scope>
    <source>
        <strain evidence="2">CLA-AA-H215</strain>
    </source>
</reference>
<keyword evidence="3" id="KW-1185">Reference proteome</keyword>
<dbReference type="GO" id="GO:0005524">
    <property type="term" value="F:ATP binding"/>
    <property type="evidence" value="ECO:0007669"/>
    <property type="project" value="InterPro"/>
</dbReference>
<dbReference type="GO" id="GO:0016887">
    <property type="term" value="F:ATP hydrolysis activity"/>
    <property type="evidence" value="ECO:0007669"/>
    <property type="project" value="InterPro"/>
</dbReference>
<dbReference type="Proteomes" id="UP001198182">
    <property type="component" value="Unassembled WGS sequence"/>
</dbReference>
<dbReference type="InterPro" id="IPR027417">
    <property type="entry name" value="P-loop_NTPase"/>
</dbReference>
<proteinExistence type="predicted"/>
<dbReference type="InterPro" id="IPR050764">
    <property type="entry name" value="CbbQ/NirQ/NorQ/GpvN"/>
</dbReference>
<dbReference type="PANTHER" id="PTHR42759">
    <property type="entry name" value="MOXR FAMILY PROTEIN"/>
    <property type="match status" value="1"/>
</dbReference>
<dbReference type="SUPFAM" id="SSF52540">
    <property type="entry name" value="P-loop containing nucleoside triphosphate hydrolases"/>
    <property type="match status" value="1"/>
</dbReference>
<dbReference type="InterPro" id="IPR011704">
    <property type="entry name" value="ATPase_dyneun-rel_AAA"/>
</dbReference>
<organism evidence="2 3">
    <name type="scientific">Hominifimenecus microfluidus</name>
    <dbReference type="NCBI Taxonomy" id="2885348"/>
    <lineage>
        <taxon>Bacteria</taxon>
        <taxon>Bacillati</taxon>
        <taxon>Bacillota</taxon>
        <taxon>Clostridia</taxon>
        <taxon>Lachnospirales</taxon>
        <taxon>Lachnospiraceae</taxon>
        <taxon>Hominifimenecus</taxon>
    </lineage>
</organism>
<dbReference type="Gene3D" id="3.40.50.300">
    <property type="entry name" value="P-loop containing nucleotide triphosphate hydrolases"/>
    <property type="match status" value="1"/>
</dbReference>
<feature type="domain" description="ATPase dynein-related AAA" evidence="1">
    <location>
        <begin position="57"/>
        <end position="189"/>
    </location>
</feature>
<dbReference type="RefSeq" id="WP_308452257.1">
    <property type="nucleotide sequence ID" value="NZ_JAJEQR010000001.1"/>
</dbReference>
<dbReference type="AlphaFoldDB" id="A0AAE3JF56"/>
<evidence type="ECO:0000313" key="2">
    <source>
        <dbReference type="EMBL" id="MCC2229421.1"/>
    </source>
</evidence>
<dbReference type="Pfam" id="PF07728">
    <property type="entry name" value="AAA_5"/>
    <property type="match status" value="1"/>
</dbReference>
<evidence type="ECO:0000313" key="3">
    <source>
        <dbReference type="Proteomes" id="UP001198182"/>
    </source>
</evidence>